<name>A0A1B2IDA8_9CAUD</name>
<protein>
    <submittedName>
        <fullName evidence="1">Uncharacterized protein</fullName>
    </submittedName>
</protein>
<dbReference type="KEGG" id="vg:29069293"/>
<proteinExistence type="predicted"/>
<dbReference type="GeneID" id="29069293"/>
<dbReference type="EMBL" id="KX397368">
    <property type="protein sequence ID" value="ANZ49253.1"/>
    <property type="molecule type" value="Genomic_DNA"/>
</dbReference>
<evidence type="ECO:0000313" key="2">
    <source>
        <dbReference type="Proteomes" id="UP000203302"/>
    </source>
</evidence>
<reference evidence="2" key="1">
    <citation type="submission" date="2016-06" db="EMBL/GenBank/DDBJ databases">
        <authorList>
            <person name="Berg J.A."/>
            <person name="Grossarth S.E."/>
            <person name="Jarvis T.M."/>
            <person name="Merrill B.D."/>
            <person name="Breakwell D.P."/>
            <person name="Hope S."/>
            <person name="Grose J.H."/>
        </authorList>
    </citation>
    <scope>NUCLEOTIDE SEQUENCE [LARGE SCALE GENOMIC DNA]</scope>
</reference>
<dbReference type="OrthoDB" id="11406at10239"/>
<sequence length="185" mass="20976">MKSLLIHNFTRRNVHLVDAFIRKHKLYNIHAIVPGEDFNDDTIRLLNRYGLNVILPLQGVEDDHQSVVEIEKRNPGFEKRVVAFPKHKLQVLRRSTGDADPTNVVGLALNFPGVTVRALRGTHLTDAFYHEFEVARKTLEEMGDEAEEAKLLWGEELENDFQFIDFGLLVDLGIAGESGCLVTTK</sequence>
<gene>
    <name evidence="1" type="ORF">HUXLEY_171</name>
</gene>
<dbReference type="RefSeq" id="YP_009293139.1">
    <property type="nucleotide sequence ID" value="NC_031127.1"/>
</dbReference>
<evidence type="ECO:0000313" key="1">
    <source>
        <dbReference type="EMBL" id="ANZ49253.1"/>
    </source>
</evidence>
<accession>A0A1B2IDA8</accession>
<organism evidence="1 2">
    <name type="scientific">Erwinia phage vB_EamM_Huxley</name>
    <dbReference type="NCBI Taxonomy" id="1883373"/>
    <lineage>
        <taxon>Viruses</taxon>
        <taxon>Duplodnaviria</taxon>
        <taxon>Heunggongvirae</taxon>
        <taxon>Uroviricota</taxon>
        <taxon>Caudoviricetes</taxon>
        <taxon>Chimalliviridae</taxon>
        <taxon>Machinavirus</taxon>
        <taxon>Machinavirus machina</taxon>
    </lineage>
</organism>
<dbReference type="Proteomes" id="UP000203302">
    <property type="component" value="Segment"/>
</dbReference>